<dbReference type="PATRIC" id="fig|1503.3.peg.183"/>
<dbReference type="Proteomes" id="UP000037267">
    <property type="component" value="Unassembled WGS sequence"/>
</dbReference>
<name>A0A0L0W8I1_GOTPU</name>
<evidence type="ECO:0000256" key="4">
    <source>
        <dbReference type="ARBA" id="ARBA00022448"/>
    </source>
</evidence>
<dbReference type="CDD" id="cd13137">
    <property type="entry name" value="MATE_NorM_like"/>
    <property type="match status" value="1"/>
</dbReference>
<dbReference type="AlphaFoldDB" id="A0A0L0W8I1"/>
<keyword evidence="7 12" id="KW-0812">Transmembrane</keyword>
<dbReference type="InterPro" id="IPR048279">
    <property type="entry name" value="MdtK-like"/>
</dbReference>
<keyword evidence="5" id="KW-0050">Antiport</keyword>
<dbReference type="GO" id="GO:0042910">
    <property type="term" value="F:xenobiotic transmembrane transporter activity"/>
    <property type="evidence" value="ECO:0007669"/>
    <property type="project" value="InterPro"/>
</dbReference>
<dbReference type="InterPro" id="IPR050222">
    <property type="entry name" value="MATE_MdtK"/>
</dbReference>
<dbReference type="PANTHER" id="PTHR43298:SF4">
    <property type="entry name" value="DRUG_SODIUM ANTIPORTER"/>
    <property type="match status" value="1"/>
</dbReference>
<evidence type="ECO:0000256" key="8">
    <source>
        <dbReference type="ARBA" id="ARBA00022989"/>
    </source>
</evidence>
<feature type="transmembrane region" description="Helical" evidence="12">
    <location>
        <begin position="417"/>
        <end position="435"/>
    </location>
</feature>
<feature type="transmembrane region" description="Helical" evidence="12">
    <location>
        <begin position="12"/>
        <end position="31"/>
    </location>
</feature>
<keyword evidence="6" id="KW-1003">Cell membrane</keyword>
<dbReference type="PIRSF" id="PIRSF006603">
    <property type="entry name" value="DinF"/>
    <property type="match status" value="1"/>
</dbReference>
<feature type="transmembrane region" description="Helical" evidence="12">
    <location>
        <begin position="160"/>
        <end position="183"/>
    </location>
</feature>
<feature type="transmembrane region" description="Helical" evidence="12">
    <location>
        <begin position="195"/>
        <end position="215"/>
    </location>
</feature>
<evidence type="ECO:0000256" key="2">
    <source>
        <dbReference type="ARBA" id="ARBA00004651"/>
    </source>
</evidence>
<dbReference type="Pfam" id="PF01554">
    <property type="entry name" value="MatE"/>
    <property type="match status" value="2"/>
</dbReference>
<evidence type="ECO:0000256" key="12">
    <source>
        <dbReference type="SAM" id="Phobius"/>
    </source>
</evidence>
<accession>A0A0L0W8I1</accession>
<feature type="transmembrane region" description="Helical" evidence="12">
    <location>
        <begin position="135"/>
        <end position="153"/>
    </location>
</feature>
<feature type="transmembrane region" description="Helical" evidence="12">
    <location>
        <begin position="284"/>
        <end position="301"/>
    </location>
</feature>
<comment type="function">
    <text evidence="1">Multidrug efflux pump.</text>
</comment>
<feature type="transmembrane region" description="Helical" evidence="12">
    <location>
        <begin position="258"/>
        <end position="278"/>
    </location>
</feature>
<proteinExistence type="predicted"/>
<organism evidence="13 14">
    <name type="scientific">Gottschalkia purinilytica</name>
    <name type="common">Clostridium purinilyticum</name>
    <dbReference type="NCBI Taxonomy" id="1503"/>
    <lineage>
        <taxon>Bacteria</taxon>
        <taxon>Bacillati</taxon>
        <taxon>Bacillota</taxon>
        <taxon>Tissierellia</taxon>
        <taxon>Tissierellales</taxon>
        <taxon>Gottschalkiaceae</taxon>
        <taxon>Gottschalkia</taxon>
    </lineage>
</organism>
<dbReference type="NCBIfam" id="TIGR00797">
    <property type="entry name" value="matE"/>
    <property type="match status" value="1"/>
</dbReference>
<feature type="transmembrane region" description="Helical" evidence="12">
    <location>
        <begin position="94"/>
        <end position="115"/>
    </location>
</feature>
<dbReference type="GO" id="GO:0006811">
    <property type="term" value="P:monoatomic ion transport"/>
    <property type="evidence" value="ECO:0007669"/>
    <property type="project" value="UniProtKB-KW"/>
</dbReference>
<evidence type="ECO:0000256" key="11">
    <source>
        <dbReference type="ARBA" id="ARBA00031636"/>
    </source>
</evidence>
<dbReference type="EMBL" id="LGSS01000011">
    <property type="protein sequence ID" value="KNF07854.1"/>
    <property type="molecule type" value="Genomic_DNA"/>
</dbReference>
<keyword evidence="10 12" id="KW-0472">Membrane</keyword>
<dbReference type="InterPro" id="IPR002528">
    <property type="entry name" value="MATE_fam"/>
</dbReference>
<dbReference type="PANTHER" id="PTHR43298">
    <property type="entry name" value="MULTIDRUG RESISTANCE PROTEIN NORM-RELATED"/>
    <property type="match status" value="1"/>
</dbReference>
<evidence type="ECO:0000256" key="7">
    <source>
        <dbReference type="ARBA" id="ARBA00022692"/>
    </source>
</evidence>
<evidence type="ECO:0000313" key="13">
    <source>
        <dbReference type="EMBL" id="KNF07854.1"/>
    </source>
</evidence>
<keyword evidence="4" id="KW-0813">Transport</keyword>
<evidence type="ECO:0000256" key="6">
    <source>
        <dbReference type="ARBA" id="ARBA00022475"/>
    </source>
</evidence>
<feature type="transmembrane region" description="Helical" evidence="12">
    <location>
        <begin position="322"/>
        <end position="341"/>
    </location>
</feature>
<evidence type="ECO:0000256" key="10">
    <source>
        <dbReference type="ARBA" id="ARBA00023136"/>
    </source>
</evidence>
<comment type="subcellular location">
    <subcellularLocation>
        <location evidence="2">Cell membrane</location>
        <topology evidence="2">Multi-pass membrane protein</topology>
    </subcellularLocation>
</comment>
<evidence type="ECO:0000313" key="14">
    <source>
        <dbReference type="Proteomes" id="UP000037267"/>
    </source>
</evidence>
<gene>
    <name evidence="13" type="ORF">CLPU_11c00220</name>
</gene>
<dbReference type="STRING" id="1503.CLPU_11c00220"/>
<evidence type="ECO:0000256" key="5">
    <source>
        <dbReference type="ARBA" id="ARBA00022449"/>
    </source>
</evidence>
<dbReference type="GO" id="GO:0005886">
    <property type="term" value="C:plasma membrane"/>
    <property type="evidence" value="ECO:0007669"/>
    <property type="project" value="UniProtKB-SubCell"/>
</dbReference>
<sequence>MSTIEMKNIRSRILRLALPAIMEMMLQTLVWTADTAMVGRLTPAAISSVNLGSQIMFTISNIFGALGIGATAMVSRHIGGENKKRAEQIGSQSIGIGIIISLIIGVTGIITSKMIFKNIVSDKEVISLGTEYLKIVFIGIIFLIPLMISNAVLRGSGNAVAPLISACFANVINIVGDYVLIFGKFGFPKMGVRGAAIATAFSQAIGFFITLSFLLRGKSSIKLHLKNIFNFNIKDMKSIIKLSAPATFEMTMNEGSRLISSFWVAQLGTLAFAGHSLASSAESISYMPAYGFAIAATTMVGQSLGANRTDHAEISTKQSIKYSCLLVGVVGLAFLLVPYSIMRLFSNNLEAVKIASRCLRVGALEQIPIAIAMVTSGALKGAGDTKGPFKIALAINLGLRLPLIFITVFVIKGRIEYVWLATAIQYIAEAIFMTIRYRRGKWKSISI</sequence>
<feature type="transmembrane region" description="Helical" evidence="12">
    <location>
        <begin position="391"/>
        <end position="411"/>
    </location>
</feature>
<feature type="transmembrane region" description="Helical" evidence="12">
    <location>
        <begin position="51"/>
        <end position="74"/>
    </location>
</feature>
<keyword evidence="8 12" id="KW-1133">Transmembrane helix</keyword>
<evidence type="ECO:0000256" key="1">
    <source>
        <dbReference type="ARBA" id="ARBA00003408"/>
    </source>
</evidence>
<evidence type="ECO:0000256" key="9">
    <source>
        <dbReference type="ARBA" id="ARBA00023065"/>
    </source>
</evidence>
<dbReference type="RefSeq" id="WP_235436165.1">
    <property type="nucleotide sequence ID" value="NZ_LGSS01000011.1"/>
</dbReference>
<comment type="caution">
    <text evidence="13">The sequence shown here is derived from an EMBL/GenBank/DDBJ whole genome shotgun (WGS) entry which is preliminary data.</text>
</comment>
<keyword evidence="9" id="KW-0406">Ion transport</keyword>
<keyword evidence="14" id="KW-1185">Reference proteome</keyword>
<protein>
    <recommendedName>
        <fullName evidence="3">Probable multidrug resistance protein NorM</fullName>
    </recommendedName>
    <alternativeName>
        <fullName evidence="11">Multidrug-efflux transporter</fullName>
    </alternativeName>
</protein>
<dbReference type="GO" id="GO:0015297">
    <property type="term" value="F:antiporter activity"/>
    <property type="evidence" value="ECO:0007669"/>
    <property type="project" value="UniProtKB-KW"/>
</dbReference>
<evidence type="ECO:0000256" key="3">
    <source>
        <dbReference type="ARBA" id="ARBA00020268"/>
    </source>
</evidence>
<reference evidence="14" key="1">
    <citation type="submission" date="2015-07" db="EMBL/GenBank/DDBJ databases">
        <title>Draft genome sequence of the purine-degrading Gottschalkia purinilyticum DSM 1384 (formerly Clostridium purinilyticum).</title>
        <authorList>
            <person name="Poehlein A."/>
            <person name="Schiel-Bengelsdorf B."/>
            <person name="Bengelsdorf F.R."/>
            <person name="Daniel R."/>
            <person name="Duerre P."/>
        </authorList>
    </citation>
    <scope>NUCLEOTIDE SEQUENCE [LARGE SCALE GENOMIC DNA]</scope>
    <source>
        <strain evidence="14">DSM 1384</strain>
    </source>
</reference>